<evidence type="ECO:0000313" key="11">
    <source>
        <dbReference type="EMBL" id="OGM20525.1"/>
    </source>
</evidence>
<keyword evidence="6 8" id="KW-1133">Transmembrane helix</keyword>
<dbReference type="EMBL" id="MGGE01000040">
    <property type="protein sequence ID" value="OGM20525.1"/>
    <property type="molecule type" value="Genomic_DNA"/>
</dbReference>
<feature type="transmembrane region" description="Helical" evidence="8">
    <location>
        <begin position="278"/>
        <end position="298"/>
    </location>
</feature>
<dbReference type="Pfam" id="PF00535">
    <property type="entry name" value="Glycos_transf_2"/>
    <property type="match status" value="1"/>
</dbReference>
<evidence type="ECO:0000256" key="1">
    <source>
        <dbReference type="ARBA" id="ARBA00004141"/>
    </source>
</evidence>
<dbReference type="PANTHER" id="PTHR43398:SF1">
    <property type="entry name" value="DOLICHOL-PHOSPHATE MANNOSYLTRANSFERASE SUBUNIT 1"/>
    <property type="match status" value="1"/>
</dbReference>
<dbReference type="GO" id="GO:0016020">
    <property type="term" value="C:membrane"/>
    <property type="evidence" value="ECO:0007669"/>
    <property type="project" value="UniProtKB-SubCell"/>
</dbReference>
<evidence type="ECO:0000259" key="10">
    <source>
        <dbReference type="Pfam" id="PF04138"/>
    </source>
</evidence>
<evidence type="ECO:0000256" key="2">
    <source>
        <dbReference type="ARBA" id="ARBA00006739"/>
    </source>
</evidence>
<dbReference type="PANTHER" id="PTHR43398">
    <property type="entry name" value="DOLICHOL-PHOSPHATE MANNOSYLTRANSFERASE SUBUNIT 1"/>
    <property type="match status" value="1"/>
</dbReference>
<keyword evidence="3" id="KW-0328">Glycosyltransferase</keyword>
<dbReference type="GO" id="GO:0009247">
    <property type="term" value="P:glycolipid biosynthetic process"/>
    <property type="evidence" value="ECO:0007669"/>
    <property type="project" value="TreeGrafter"/>
</dbReference>
<dbReference type="AlphaFoldDB" id="A0A1F7Y1V6"/>
<feature type="transmembrane region" description="Helical" evidence="8">
    <location>
        <begin position="347"/>
        <end position="370"/>
    </location>
</feature>
<feature type="domain" description="GtrA/DPMS transmembrane" evidence="10">
    <location>
        <begin position="250"/>
        <end position="370"/>
    </location>
</feature>
<keyword evidence="4" id="KW-0808">Transferase</keyword>
<comment type="caution">
    <text evidence="11">The sequence shown here is derived from an EMBL/GenBank/DDBJ whole genome shotgun (WGS) entry which is preliminary data.</text>
</comment>
<feature type="transmembrane region" description="Helical" evidence="8">
    <location>
        <begin position="318"/>
        <end position="341"/>
    </location>
</feature>
<dbReference type="InterPro" id="IPR029044">
    <property type="entry name" value="Nucleotide-diphossugar_trans"/>
</dbReference>
<accession>A0A1F7Y1V6</accession>
<dbReference type="Proteomes" id="UP000178419">
    <property type="component" value="Unassembled WGS sequence"/>
</dbReference>
<comment type="subcellular location">
    <subcellularLocation>
        <location evidence="1">Membrane</location>
        <topology evidence="1">Multi-pass membrane protein</topology>
    </subcellularLocation>
</comment>
<proteinExistence type="inferred from homology"/>
<keyword evidence="5 8" id="KW-0812">Transmembrane</keyword>
<evidence type="ECO:0000256" key="7">
    <source>
        <dbReference type="ARBA" id="ARBA00023136"/>
    </source>
</evidence>
<keyword evidence="7 8" id="KW-0472">Membrane</keyword>
<dbReference type="GO" id="GO:0000271">
    <property type="term" value="P:polysaccharide biosynthetic process"/>
    <property type="evidence" value="ECO:0007669"/>
    <property type="project" value="InterPro"/>
</dbReference>
<dbReference type="Pfam" id="PF04138">
    <property type="entry name" value="GtrA_DPMS_TM"/>
    <property type="match status" value="1"/>
</dbReference>
<feature type="transmembrane region" description="Helical" evidence="8">
    <location>
        <begin position="248"/>
        <end position="272"/>
    </location>
</feature>
<dbReference type="GO" id="GO:0004582">
    <property type="term" value="F:dolichyl-phosphate beta-D-mannosyltransferase activity"/>
    <property type="evidence" value="ECO:0007669"/>
    <property type="project" value="InterPro"/>
</dbReference>
<evidence type="ECO:0000256" key="5">
    <source>
        <dbReference type="ARBA" id="ARBA00022692"/>
    </source>
</evidence>
<dbReference type="InterPro" id="IPR007267">
    <property type="entry name" value="GtrA_DPMS_TM"/>
</dbReference>
<comment type="similarity">
    <text evidence="2">Belongs to the glycosyltransferase 2 family.</text>
</comment>
<feature type="domain" description="Glycosyltransferase 2-like" evidence="9">
    <location>
        <begin position="6"/>
        <end position="174"/>
    </location>
</feature>
<organism evidence="11 12">
    <name type="scientific">Candidatus Woesebacteria bacterium RIFCSPHIGHO2_01_FULL_38_9</name>
    <dbReference type="NCBI Taxonomy" id="1802492"/>
    <lineage>
        <taxon>Bacteria</taxon>
        <taxon>Candidatus Woeseibacteriota</taxon>
    </lineage>
</organism>
<evidence type="ECO:0000259" key="9">
    <source>
        <dbReference type="Pfam" id="PF00535"/>
    </source>
</evidence>
<dbReference type="SUPFAM" id="SSF53448">
    <property type="entry name" value="Nucleotide-diphospho-sugar transferases"/>
    <property type="match status" value="1"/>
</dbReference>
<dbReference type="InterPro" id="IPR039528">
    <property type="entry name" value="DPM1-like"/>
</dbReference>
<evidence type="ECO:0000256" key="6">
    <source>
        <dbReference type="ARBA" id="ARBA00022989"/>
    </source>
</evidence>
<evidence type="ECO:0000256" key="4">
    <source>
        <dbReference type="ARBA" id="ARBA00022679"/>
    </source>
</evidence>
<evidence type="ECO:0000256" key="3">
    <source>
        <dbReference type="ARBA" id="ARBA00022676"/>
    </source>
</evidence>
<evidence type="ECO:0008006" key="13">
    <source>
        <dbReference type="Google" id="ProtNLM"/>
    </source>
</evidence>
<evidence type="ECO:0000313" key="12">
    <source>
        <dbReference type="Proteomes" id="UP000178419"/>
    </source>
</evidence>
<sequence length="383" mass="43573">MEKVVIVMAAWNEAENIKRMMDTLFEEVFPKISADMHLLVADNNSTDGMTQIVEQEMRKRENLHIVQQGEKKGLGHAYVAGFKYAVAKLGADAVMEMDADGQHPPQFVKPMVDAYLGGADYVIGSRYIPGGSVPKEWAFSRRFISFAGNLFIRLVLLKPSLHDLTTGFRLTKVKGVLDRIDLDNLMERERFAYKVDLLYQSIKNAKKVVEVPLEFRPRTTDKSKFNTKEMIATFKVAIILGIKDKAKFIKFGTVGFAGYLVNALGLYFFSRFDWPEPVIWAAATELAIINNFIFNNIWTFKSEKITGLGRLLYKFLQFNLTSTGALIIQTVVGTAGVFVFGPNSRQILLPFIILFLVLPYNYFMYNVVIWKSWNLAKLLKRQS</sequence>
<dbReference type="InterPro" id="IPR001173">
    <property type="entry name" value="Glyco_trans_2-like"/>
</dbReference>
<dbReference type="Gene3D" id="3.90.550.10">
    <property type="entry name" value="Spore Coat Polysaccharide Biosynthesis Protein SpsA, Chain A"/>
    <property type="match status" value="1"/>
</dbReference>
<protein>
    <recommendedName>
        <fullName evidence="13">Glycosyltransferase 2-like domain-containing protein</fullName>
    </recommendedName>
</protein>
<gene>
    <name evidence="11" type="ORF">A2714_04005</name>
</gene>
<name>A0A1F7Y1V6_9BACT</name>
<evidence type="ECO:0000256" key="8">
    <source>
        <dbReference type="SAM" id="Phobius"/>
    </source>
</evidence>
<reference evidence="11 12" key="1">
    <citation type="journal article" date="2016" name="Nat. Commun.">
        <title>Thousands of microbial genomes shed light on interconnected biogeochemical processes in an aquifer system.</title>
        <authorList>
            <person name="Anantharaman K."/>
            <person name="Brown C.T."/>
            <person name="Hug L.A."/>
            <person name="Sharon I."/>
            <person name="Castelle C.J."/>
            <person name="Probst A.J."/>
            <person name="Thomas B.C."/>
            <person name="Singh A."/>
            <person name="Wilkins M.J."/>
            <person name="Karaoz U."/>
            <person name="Brodie E.L."/>
            <person name="Williams K.H."/>
            <person name="Hubbard S.S."/>
            <person name="Banfield J.F."/>
        </authorList>
    </citation>
    <scope>NUCLEOTIDE SEQUENCE [LARGE SCALE GENOMIC DNA]</scope>
</reference>